<dbReference type="Gene3D" id="3.50.50.60">
    <property type="entry name" value="FAD/NAD(P)-binding domain"/>
    <property type="match status" value="1"/>
</dbReference>
<gene>
    <name evidence="2" type="ORF">DDQ50_09225</name>
</gene>
<dbReference type="GO" id="GO:0071949">
    <property type="term" value="F:FAD binding"/>
    <property type="evidence" value="ECO:0007669"/>
    <property type="project" value="InterPro"/>
</dbReference>
<dbReference type="AlphaFoldDB" id="A0A2V1HMU5"/>
<evidence type="ECO:0000313" key="3">
    <source>
        <dbReference type="Proteomes" id="UP000244893"/>
    </source>
</evidence>
<name>A0A2V1HMU5_9MICO</name>
<dbReference type="OrthoDB" id="113955at2"/>
<evidence type="ECO:0000313" key="2">
    <source>
        <dbReference type="EMBL" id="PVZ93943.1"/>
    </source>
</evidence>
<dbReference type="Proteomes" id="UP000244893">
    <property type="component" value="Unassembled WGS sequence"/>
</dbReference>
<reference evidence="2 3" key="1">
    <citation type="submission" date="2018-05" db="EMBL/GenBank/DDBJ databases">
        <title>Amnibacterium sp. M8JJ-5, whole genome shotgun sequence.</title>
        <authorList>
            <person name="Tuo L."/>
        </authorList>
    </citation>
    <scope>NUCLEOTIDE SEQUENCE [LARGE SCALE GENOMIC DNA]</scope>
    <source>
        <strain evidence="2 3">M8JJ-5</strain>
    </source>
</reference>
<feature type="domain" description="FAD-binding" evidence="1">
    <location>
        <begin position="3"/>
        <end position="273"/>
    </location>
</feature>
<keyword evidence="2" id="KW-0503">Monooxygenase</keyword>
<keyword evidence="3" id="KW-1185">Reference proteome</keyword>
<dbReference type="PANTHER" id="PTHR42685">
    <property type="entry name" value="GERANYLGERANYL DIPHOSPHATE REDUCTASE"/>
    <property type="match status" value="1"/>
</dbReference>
<dbReference type="InterPro" id="IPR002938">
    <property type="entry name" value="FAD-bd"/>
</dbReference>
<dbReference type="SUPFAM" id="SSF51905">
    <property type="entry name" value="FAD/NAD(P)-binding domain"/>
    <property type="match status" value="1"/>
</dbReference>
<proteinExistence type="predicted"/>
<evidence type="ECO:0000259" key="1">
    <source>
        <dbReference type="Pfam" id="PF01494"/>
    </source>
</evidence>
<keyword evidence="2" id="KW-0560">Oxidoreductase</keyword>
<accession>A0A2V1HMU5</accession>
<protein>
    <submittedName>
        <fullName evidence="2">Monooxygenase</fullName>
    </submittedName>
</protein>
<dbReference type="InterPro" id="IPR050407">
    <property type="entry name" value="Geranylgeranyl_reductase"/>
</dbReference>
<dbReference type="RefSeq" id="WP_116756457.1">
    <property type="nucleotide sequence ID" value="NZ_JBHUEX010000001.1"/>
</dbReference>
<sequence length="341" mass="35807">MTRTDVIVAGGGPVGLVAAIRARLAGFEATVLEPHDGDLDKACGEGLMPVALESLAEIGVAPAGMDIAGFRYTDGRRSVEHRLSGSPGRGVRRTTLHSALRARAAEVGVVVESARVDAIVQDDASVSAGGVTGSWLLACDGLHSSVSRLLGLDLPIPRRGRRFGLRRHFRVAPWSDLVEVHWSPDAEAYITPVASDTVGVAVMGPRGTDFRSALAAMPELADRIGTAEPASTLRGAGPFGYRTRHRTAGRVMLVGDSSGYVDSLTGEGLRVGFAQADAAVRAALQGSPALYEREWHRVTRDVRRLTTGLVTAATSPVRPAIVPAAAALPGVFGFVVERLAR</sequence>
<dbReference type="Pfam" id="PF01494">
    <property type="entry name" value="FAD_binding_3"/>
    <property type="match status" value="1"/>
</dbReference>
<dbReference type="InterPro" id="IPR036188">
    <property type="entry name" value="FAD/NAD-bd_sf"/>
</dbReference>
<organism evidence="2 3">
    <name type="scientific">Amnibacterium flavum</name>
    <dbReference type="NCBI Taxonomy" id="2173173"/>
    <lineage>
        <taxon>Bacteria</taxon>
        <taxon>Bacillati</taxon>
        <taxon>Actinomycetota</taxon>
        <taxon>Actinomycetes</taxon>
        <taxon>Micrococcales</taxon>
        <taxon>Microbacteriaceae</taxon>
        <taxon>Amnibacterium</taxon>
    </lineage>
</organism>
<dbReference type="PRINTS" id="PR00420">
    <property type="entry name" value="RNGMNOXGNASE"/>
</dbReference>
<dbReference type="GO" id="GO:0004497">
    <property type="term" value="F:monooxygenase activity"/>
    <property type="evidence" value="ECO:0007669"/>
    <property type="project" value="UniProtKB-KW"/>
</dbReference>
<dbReference type="PANTHER" id="PTHR42685:SF19">
    <property type="entry name" value="POSSIBLE OXIDOREDUCTASE"/>
    <property type="match status" value="1"/>
</dbReference>
<comment type="caution">
    <text evidence="2">The sequence shown here is derived from an EMBL/GenBank/DDBJ whole genome shotgun (WGS) entry which is preliminary data.</text>
</comment>
<dbReference type="EMBL" id="QEOP01000002">
    <property type="protein sequence ID" value="PVZ93943.1"/>
    <property type="molecule type" value="Genomic_DNA"/>
</dbReference>